<protein>
    <submittedName>
        <fullName evidence="6">Pirin family protein</fullName>
    </submittedName>
</protein>
<dbReference type="EMBL" id="CP029822">
    <property type="protein sequence ID" value="AZS49272.1"/>
    <property type="molecule type" value="Genomic_DNA"/>
</dbReference>
<evidence type="ECO:0000259" key="4">
    <source>
        <dbReference type="Pfam" id="PF02678"/>
    </source>
</evidence>
<evidence type="ECO:0000313" key="7">
    <source>
        <dbReference type="Proteomes" id="UP000273143"/>
    </source>
</evidence>
<name>A0A3Q9JGW8_9GAMM</name>
<dbReference type="KEGG" id="emo:DM558_00085"/>
<dbReference type="PANTHER" id="PTHR43212">
    <property type="entry name" value="QUERCETIN 2,3-DIOXYGENASE"/>
    <property type="match status" value="1"/>
</dbReference>
<comment type="cofactor">
    <cofactor evidence="2">
        <name>Fe cation</name>
        <dbReference type="ChEBI" id="CHEBI:24875"/>
    </cofactor>
    <text evidence="2">Binds 1 Fe cation per subunit.</text>
</comment>
<dbReference type="InterPro" id="IPR041602">
    <property type="entry name" value="Quercetinase_C"/>
</dbReference>
<dbReference type="InterPro" id="IPR011051">
    <property type="entry name" value="RmlC_Cupin_sf"/>
</dbReference>
<dbReference type="PANTHER" id="PTHR43212:SF3">
    <property type="entry name" value="QUERCETIN 2,3-DIOXYGENASE"/>
    <property type="match status" value="1"/>
</dbReference>
<evidence type="ECO:0000259" key="5">
    <source>
        <dbReference type="Pfam" id="PF17954"/>
    </source>
</evidence>
<dbReference type="Gene3D" id="2.60.120.10">
    <property type="entry name" value="Jelly Rolls"/>
    <property type="match status" value="2"/>
</dbReference>
<evidence type="ECO:0000256" key="2">
    <source>
        <dbReference type="PIRSR" id="PIRSR006232-1"/>
    </source>
</evidence>
<organism evidence="6 7">
    <name type="scientific">Entomomonas moraniae</name>
    <dbReference type="NCBI Taxonomy" id="2213226"/>
    <lineage>
        <taxon>Bacteria</taxon>
        <taxon>Pseudomonadati</taxon>
        <taxon>Pseudomonadota</taxon>
        <taxon>Gammaproteobacteria</taxon>
        <taxon>Pseudomonadales</taxon>
        <taxon>Pseudomonadaceae</taxon>
        <taxon>Entomomonas</taxon>
    </lineage>
</organism>
<keyword evidence="7" id="KW-1185">Reference proteome</keyword>
<evidence type="ECO:0000256" key="3">
    <source>
        <dbReference type="RuleBase" id="RU003457"/>
    </source>
</evidence>
<dbReference type="Pfam" id="PF17954">
    <property type="entry name" value="Pirin_C_2"/>
    <property type="match status" value="1"/>
</dbReference>
<dbReference type="CDD" id="cd02910">
    <property type="entry name" value="cupin_Yhhw_N"/>
    <property type="match status" value="1"/>
</dbReference>
<accession>A0A3Q9JGW8</accession>
<dbReference type="SUPFAM" id="SSF51182">
    <property type="entry name" value="RmlC-like cupins"/>
    <property type="match status" value="1"/>
</dbReference>
<evidence type="ECO:0000256" key="1">
    <source>
        <dbReference type="ARBA" id="ARBA00008416"/>
    </source>
</evidence>
<dbReference type="AlphaFoldDB" id="A0A3Q9JGW8"/>
<dbReference type="InterPro" id="IPR012093">
    <property type="entry name" value="Pirin"/>
</dbReference>
<feature type="binding site" evidence="2">
    <location>
        <position position="61"/>
    </location>
    <ligand>
        <name>Fe cation</name>
        <dbReference type="ChEBI" id="CHEBI:24875"/>
    </ligand>
</feature>
<feature type="binding site" evidence="2">
    <location>
        <position position="103"/>
    </location>
    <ligand>
        <name>Fe cation</name>
        <dbReference type="ChEBI" id="CHEBI:24875"/>
    </ligand>
</feature>
<feature type="binding site" evidence="2">
    <location>
        <position position="105"/>
    </location>
    <ligand>
        <name>Fe cation</name>
        <dbReference type="ChEBI" id="CHEBI:24875"/>
    </ligand>
</feature>
<feature type="binding site" evidence="2">
    <location>
        <position position="59"/>
    </location>
    <ligand>
        <name>Fe cation</name>
        <dbReference type="ChEBI" id="CHEBI:24875"/>
    </ligand>
</feature>
<dbReference type="Proteomes" id="UP000273143">
    <property type="component" value="Chromosome"/>
</dbReference>
<reference evidence="7" key="1">
    <citation type="submission" date="2018-06" db="EMBL/GenBank/DDBJ databases">
        <title>Complete genome of Pseudomonas insecticola strain QZS01.</title>
        <authorList>
            <person name="Wang J."/>
            <person name="Su Q."/>
        </authorList>
    </citation>
    <scope>NUCLEOTIDE SEQUENCE [LARGE SCALE GENOMIC DNA]</scope>
    <source>
        <strain evidence="7">QZS01</strain>
    </source>
</reference>
<feature type="domain" description="Pirin N-terminal" evidence="4">
    <location>
        <begin position="15"/>
        <end position="121"/>
    </location>
</feature>
<keyword evidence="2" id="KW-0479">Metal-binding</keyword>
<dbReference type="RefSeq" id="WP_127161492.1">
    <property type="nucleotide sequence ID" value="NZ_CP029822.1"/>
</dbReference>
<dbReference type="PIRSF" id="PIRSF006232">
    <property type="entry name" value="Pirin"/>
    <property type="match status" value="1"/>
</dbReference>
<proteinExistence type="inferred from homology"/>
<dbReference type="Pfam" id="PF02678">
    <property type="entry name" value="Pirin"/>
    <property type="match status" value="1"/>
</dbReference>
<dbReference type="InterPro" id="IPR014710">
    <property type="entry name" value="RmlC-like_jellyroll"/>
</dbReference>
<sequence length="237" mass="26778">MITKTLHRAIDRGHVKHNWLDTYHSFSFAQYFDSKKNNFGALRVINDDVIASGKGFGMHPHQNMEIITIPLSGALAHKDSMGNSSIIRAGEVQVMSAGTGIYHSEYNASQEQAVSLLQIWIFPNKENLKPRYQQLTFDESRLNEFQQVVSPNSYDSGAWIHQQAWLSLSKFDREIEIDYVLHNEANGLYIFVIDGQAVVDDLVLSSKDALGIENQSAVKMLAQKGARILLIEIPMHY</sequence>
<evidence type="ECO:0000313" key="6">
    <source>
        <dbReference type="EMBL" id="AZS49272.1"/>
    </source>
</evidence>
<dbReference type="InterPro" id="IPR003829">
    <property type="entry name" value="Pirin_N_dom"/>
</dbReference>
<comment type="similarity">
    <text evidence="1 3">Belongs to the pirin family.</text>
</comment>
<feature type="domain" description="Quercetin 2,3-dioxygenase C-terminal cupin" evidence="5">
    <location>
        <begin position="148"/>
        <end position="233"/>
    </location>
</feature>
<gene>
    <name evidence="6" type="ORF">DM558_00085</name>
</gene>
<keyword evidence="2" id="KW-0408">Iron</keyword>
<dbReference type="GO" id="GO:0046872">
    <property type="term" value="F:metal ion binding"/>
    <property type="evidence" value="ECO:0007669"/>
    <property type="project" value="UniProtKB-KW"/>
</dbReference>